<dbReference type="GO" id="GO:0032259">
    <property type="term" value="P:methylation"/>
    <property type="evidence" value="ECO:0007669"/>
    <property type="project" value="UniProtKB-KW"/>
</dbReference>
<dbReference type="InterPro" id="IPR019410">
    <property type="entry name" value="Methyltransf_16"/>
</dbReference>
<proteinExistence type="predicted"/>
<dbReference type="Pfam" id="PF10294">
    <property type="entry name" value="Methyltransf_16"/>
    <property type="match status" value="1"/>
</dbReference>
<dbReference type="Gene3D" id="3.40.50.150">
    <property type="entry name" value="Vaccinia Virus protein VP39"/>
    <property type="match status" value="1"/>
</dbReference>
<evidence type="ECO:0000256" key="1">
    <source>
        <dbReference type="SAM" id="Phobius"/>
    </source>
</evidence>
<protein>
    <submittedName>
        <fullName evidence="2">Methyltransferase-like protein</fullName>
    </submittedName>
</protein>
<organism evidence="2 3">
    <name type="scientific">Rhynchospora pubera</name>
    <dbReference type="NCBI Taxonomy" id="906938"/>
    <lineage>
        <taxon>Eukaryota</taxon>
        <taxon>Viridiplantae</taxon>
        <taxon>Streptophyta</taxon>
        <taxon>Embryophyta</taxon>
        <taxon>Tracheophyta</taxon>
        <taxon>Spermatophyta</taxon>
        <taxon>Magnoliopsida</taxon>
        <taxon>Liliopsida</taxon>
        <taxon>Poales</taxon>
        <taxon>Cyperaceae</taxon>
        <taxon>Cyperoideae</taxon>
        <taxon>Rhynchosporeae</taxon>
        <taxon>Rhynchospora</taxon>
    </lineage>
</organism>
<keyword evidence="2" id="KW-0808">Transferase</keyword>
<evidence type="ECO:0000313" key="3">
    <source>
        <dbReference type="Proteomes" id="UP001140206"/>
    </source>
</evidence>
<dbReference type="Proteomes" id="UP001140206">
    <property type="component" value="Chromosome 3"/>
</dbReference>
<dbReference type="SUPFAM" id="SSF53335">
    <property type="entry name" value="S-adenosyl-L-methionine-dependent methyltransferases"/>
    <property type="match status" value="1"/>
</dbReference>
<keyword evidence="1" id="KW-0472">Membrane</keyword>
<keyword evidence="1" id="KW-1133">Transmembrane helix</keyword>
<accession>A0AAV8DWC9</accession>
<keyword evidence="3" id="KW-1185">Reference proteome</keyword>
<dbReference type="AlphaFoldDB" id="A0AAV8DWC9"/>
<gene>
    <name evidence="2" type="ORF">LUZ62_054810</name>
</gene>
<reference evidence="2" key="1">
    <citation type="submission" date="2022-08" db="EMBL/GenBank/DDBJ databases">
        <authorList>
            <person name="Marques A."/>
        </authorList>
    </citation>
    <scope>NUCLEOTIDE SEQUENCE</scope>
    <source>
        <strain evidence="2">RhyPub2mFocal</strain>
        <tissue evidence="2">Leaves</tissue>
    </source>
</reference>
<sequence>MEETEPELEPPRSAHLGSYKGEVRLVESASEEVMLLWGLGQPASQRHNAFVRQSSHTLSLDCCDRRLTLLQSPSSMSTPGVTGAVMWDSGVVLAKFLEHAVDSGQLVLKGTRVVELGAGCGLAGIVAALLGADVVLTDLPDRLKLLKKNVDENVGDGPPRCSARVDELTWGDDIDSALVEPSHPNFVIGSDVIYNEEAVNDLLTTLKQLCGPHTTILLAGELRNDVVLECFLEAAMEEFTIGCIDQQKWHPDFMSNRVALFVLVKKVDAPTQTDYNNLLFVPIKFNFFNVLYYRNVNLELMIMILLLPGLRSLIVIFLVFCCRMFSNCK</sequence>
<dbReference type="EMBL" id="JAMFTS010000003">
    <property type="protein sequence ID" value="KAJ4770553.1"/>
    <property type="molecule type" value="Genomic_DNA"/>
</dbReference>
<feature type="transmembrane region" description="Helical" evidence="1">
    <location>
        <begin position="300"/>
        <end position="322"/>
    </location>
</feature>
<keyword evidence="1" id="KW-0812">Transmembrane</keyword>
<comment type="caution">
    <text evidence="2">The sequence shown here is derived from an EMBL/GenBank/DDBJ whole genome shotgun (WGS) entry which is preliminary data.</text>
</comment>
<dbReference type="PANTHER" id="PTHR14614:SF109">
    <property type="entry name" value="RIBOSOMAL LYSINE N-METHYLTRANSFERASE 5"/>
    <property type="match status" value="1"/>
</dbReference>
<keyword evidence="2" id="KW-0489">Methyltransferase</keyword>
<evidence type="ECO:0000313" key="2">
    <source>
        <dbReference type="EMBL" id="KAJ4770553.1"/>
    </source>
</evidence>
<dbReference type="GO" id="GO:0008168">
    <property type="term" value="F:methyltransferase activity"/>
    <property type="evidence" value="ECO:0007669"/>
    <property type="project" value="UniProtKB-KW"/>
</dbReference>
<dbReference type="PANTHER" id="PTHR14614">
    <property type="entry name" value="HEPATOCELLULAR CARCINOMA-ASSOCIATED ANTIGEN"/>
    <property type="match status" value="1"/>
</dbReference>
<dbReference type="InterPro" id="IPR029063">
    <property type="entry name" value="SAM-dependent_MTases_sf"/>
</dbReference>
<name>A0AAV8DWC9_9POAL</name>